<dbReference type="PANTHER" id="PTHR24291:SF50">
    <property type="entry name" value="BIFUNCTIONAL ALBAFLAVENONE MONOOXYGENASE_TERPENE SYNTHASE"/>
    <property type="match status" value="1"/>
</dbReference>
<keyword evidence="6 8" id="KW-0503">Monooxygenase</keyword>
<evidence type="ECO:0000256" key="8">
    <source>
        <dbReference type="RuleBase" id="RU000461"/>
    </source>
</evidence>
<keyword evidence="4 8" id="KW-0560">Oxidoreductase</keyword>
<dbReference type="InterPro" id="IPR001128">
    <property type="entry name" value="Cyt_P450"/>
</dbReference>
<dbReference type="GO" id="GO:0004497">
    <property type="term" value="F:monooxygenase activity"/>
    <property type="evidence" value="ECO:0007669"/>
    <property type="project" value="UniProtKB-KW"/>
</dbReference>
<dbReference type="RefSeq" id="WP_203844494.1">
    <property type="nucleotide sequence ID" value="NZ_BAAAVW010000002.1"/>
</dbReference>
<dbReference type="GO" id="GO:0016705">
    <property type="term" value="F:oxidoreductase activity, acting on paired donors, with incorporation or reduction of molecular oxygen"/>
    <property type="evidence" value="ECO:0007669"/>
    <property type="project" value="InterPro"/>
</dbReference>
<evidence type="ECO:0000256" key="5">
    <source>
        <dbReference type="ARBA" id="ARBA00023004"/>
    </source>
</evidence>
<accession>A0A919PEA3</accession>
<dbReference type="Proteomes" id="UP000660611">
    <property type="component" value="Unassembled WGS sequence"/>
</dbReference>
<keyword evidence="10" id="KW-1185">Reference proteome</keyword>
<comment type="cofactor">
    <cofactor evidence="7">
        <name>heme</name>
        <dbReference type="ChEBI" id="CHEBI:30413"/>
    </cofactor>
</comment>
<dbReference type="GO" id="GO:0005506">
    <property type="term" value="F:iron ion binding"/>
    <property type="evidence" value="ECO:0007669"/>
    <property type="project" value="InterPro"/>
</dbReference>
<dbReference type="InterPro" id="IPR017972">
    <property type="entry name" value="Cyt_P450_CS"/>
</dbReference>
<evidence type="ECO:0000256" key="3">
    <source>
        <dbReference type="ARBA" id="ARBA00022723"/>
    </source>
</evidence>
<keyword evidence="3 7" id="KW-0479">Metal-binding</keyword>
<dbReference type="InterPro" id="IPR050196">
    <property type="entry name" value="Cytochrome_P450_Monoox"/>
</dbReference>
<keyword evidence="2 7" id="KW-0349">Heme</keyword>
<protein>
    <submittedName>
        <fullName evidence="9">Cytochrome P450</fullName>
    </submittedName>
</protein>
<reference evidence="9" key="1">
    <citation type="submission" date="2021-01" db="EMBL/GenBank/DDBJ databases">
        <title>Whole genome shotgun sequence of Dactylosporangium siamense NBRC 106093.</title>
        <authorList>
            <person name="Komaki H."/>
            <person name="Tamura T."/>
        </authorList>
    </citation>
    <scope>NUCLEOTIDE SEQUENCE</scope>
    <source>
        <strain evidence="9">NBRC 106093</strain>
    </source>
</reference>
<evidence type="ECO:0000313" key="10">
    <source>
        <dbReference type="Proteomes" id="UP000660611"/>
    </source>
</evidence>
<evidence type="ECO:0000256" key="1">
    <source>
        <dbReference type="ARBA" id="ARBA00010617"/>
    </source>
</evidence>
<evidence type="ECO:0000256" key="7">
    <source>
        <dbReference type="PIRSR" id="PIRSR602401-1"/>
    </source>
</evidence>
<organism evidence="9 10">
    <name type="scientific">Dactylosporangium siamense</name>
    <dbReference type="NCBI Taxonomy" id="685454"/>
    <lineage>
        <taxon>Bacteria</taxon>
        <taxon>Bacillati</taxon>
        <taxon>Actinomycetota</taxon>
        <taxon>Actinomycetes</taxon>
        <taxon>Micromonosporales</taxon>
        <taxon>Micromonosporaceae</taxon>
        <taxon>Dactylosporangium</taxon>
    </lineage>
</organism>
<evidence type="ECO:0000313" key="9">
    <source>
        <dbReference type="EMBL" id="GIG42607.1"/>
    </source>
</evidence>
<proteinExistence type="inferred from homology"/>
<keyword evidence="5 7" id="KW-0408">Iron</keyword>
<dbReference type="GO" id="GO:0020037">
    <property type="term" value="F:heme binding"/>
    <property type="evidence" value="ECO:0007669"/>
    <property type="project" value="InterPro"/>
</dbReference>
<comment type="similarity">
    <text evidence="1 8">Belongs to the cytochrome P450 family.</text>
</comment>
<dbReference type="EMBL" id="BONQ01000015">
    <property type="protein sequence ID" value="GIG42607.1"/>
    <property type="molecule type" value="Genomic_DNA"/>
</dbReference>
<evidence type="ECO:0000256" key="6">
    <source>
        <dbReference type="ARBA" id="ARBA00023033"/>
    </source>
</evidence>
<dbReference type="Pfam" id="PF00067">
    <property type="entry name" value="p450"/>
    <property type="match status" value="1"/>
</dbReference>
<dbReference type="PRINTS" id="PR00385">
    <property type="entry name" value="P450"/>
</dbReference>
<evidence type="ECO:0000256" key="4">
    <source>
        <dbReference type="ARBA" id="ARBA00023002"/>
    </source>
</evidence>
<comment type="caution">
    <text evidence="9">The sequence shown here is derived from an EMBL/GenBank/DDBJ whole genome shotgun (WGS) entry which is preliminary data.</text>
</comment>
<sequence>MTATLQPTPTRIPGRLPLLGHMHRLLADPRGFFRSLHGTGDDVVVIRLGPSPAYVINDRTLVHQILTRDVRKLDKGLAYEKSAPFLGDGLLNSTEPTHMAHRRLMQPAFHHTQIARYVEQMREAAAARVNGWHDGRRIEMDQEIHAFAVAVVCRALFSSGLGDSVAVDVEESLPVLLKGVTRRIALPVGWLEKLPTPGNRRFDAARQRLAGSLGGVIEEYRRRGVDHGDLMAILLEARAEDGGPGLTDQQVHDEAMALFLGGVETARDVLSWAFHLIGGHPEVQRGIAAEVDAVLADRPLGYETLGELKYVRQVITETLRLYPPAWLLTRRTVTELELGGHVIPPGSNVLFSVHAIQRDPAVYPEPDTFDPQRWRDPGTPALLRTAFLPFGAGNRSCIGEPFAWAEMVVFIATVARRWSVHGVPGHPIRPARSPMLQPRDLPLIVWSRPGAR</sequence>
<name>A0A919PEA3_9ACTN</name>
<dbReference type="PROSITE" id="PS00086">
    <property type="entry name" value="CYTOCHROME_P450"/>
    <property type="match status" value="1"/>
</dbReference>
<dbReference type="Gene3D" id="1.10.630.10">
    <property type="entry name" value="Cytochrome P450"/>
    <property type="match status" value="1"/>
</dbReference>
<gene>
    <name evidence="9" type="ORF">Dsi01nite_006480</name>
</gene>
<dbReference type="InterPro" id="IPR036396">
    <property type="entry name" value="Cyt_P450_sf"/>
</dbReference>
<feature type="binding site" description="axial binding residue" evidence="7">
    <location>
        <position position="397"/>
    </location>
    <ligand>
        <name>heme</name>
        <dbReference type="ChEBI" id="CHEBI:30413"/>
    </ligand>
    <ligandPart>
        <name>Fe</name>
        <dbReference type="ChEBI" id="CHEBI:18248"/>
    </ligandPart>
</feature>
<dbReference type="InterPro" id="IPR002401">
    <property type="entry name" value="Cyt_P450_E_grp-I"/>
</dbReference>
<evidence type="ECO:0000256" key="2">
    <source>
        <dbReference type="ARBA" id="ARBA00022617"/>
    </source>
</evidence>
<dbReference type="SUPFAM" id="SSF48264">
    <property type="entry name" value="Cytochrome P450"/>
    <property type="match status" value="1"/>
</dbReference>
<dbReference type="AlphaFoldDB" id="A0A919PEA3"/>
<dbReference type="CDD" id="cd11049">
    <property type="entry name" value="CYP170A1-like"/>
    <property type="match status" value="1"/>
</dbReference>
<dbReference type="PANTHER" id="PTHR24291">
    <property type="entry name" value="CYTOCHROME P450 FAMILY 4"/>
    <property type="match status" value="1"/>
</dbReference>
<dbReference type="PRINTS" id="PR00463">
    <property type="entry name" value="EP450I"/>
</dbReference>